<comment type="caution">
    <text evidence="3">The sequence shown here is derived from an EMBL/GenBank/DDBJ whole genome shotgun (WGS) entry which is preliminary data.</text>
</comment>
<feature type="compositionally biased region" description="Polar residues" evidence="1">
    <location>
        <begin position="210"/>
        <end position="232"/>
    </location>
</feature>
<dbReference type="Proteomes" id="UP000780801">
    <property type="component" value="Unassembled WGS sequence"/>
</dbReference>
<evidence type="ECO:0000313" key="3">
    <source>
        <dbReference type="EMBL" id="KAF9584833.1"/>
    </source>
</evidence>
<accession>A0A9P6G078</accession>
<keyword evidence="4" id="KW-1185">Reference proteome</keyword>
<proteinExistence type="predicted"/>
<dbReference type="OrthoDB" id="26203at2759"/>
<feature type="compositionally biased region" description="Polar residues" evidence="1">
    <location>
        <begin position="496"/>
        <end position="509"/>
    </location>
</feature>
<feature type="non-terminal residue" evidence="3">
    <location>
        <position position="1"/>
    </location>
</feature>
<protein>
    <submittedName>
        <fullName evidence="3">Uncharacterized protein</fullName>
    </submittedName>
</protein>
<evidence type="ECO:0000256" key="1">
    <source>
        <dbReference type="SAM" id="MobiDB-lite"/>
    </source>
</evidence>
<dbReference type="AlphaFoldDB" id="A0A9P6G078"/>
<feature type="compositionally biased region" description="Polar residues" evidence="1">
    <location>
        <begin position="533"/>
        <end position="543"/>
    </location>
</feature>
<feature type="transmembrane region" description="Helical" evidence="2">
    <location>
        <begin position="109"/>
        <end position="131"/>
    </location>
</feature>
<name>A0A9P6G078_9FUNG</name>
<feature type="compositionally biased region" description="Polar residues" evidence="1">
    <location>
        <begin position="350"/>
        <end position="368"/>
    </location>
</feature>
<feature type="compositionally biased region" description="Polar residues" evidence="1">
    <location>
        <begin position="181"/>
        <end position="193"/>
    </location>
</feature>
<sequence length="543" mass="58858">LAVISSRIDTGLSQLSSDARERITTTMQAKRLLRGQWRPALMMGTVMTCLTVFWLFYYVDAHRLEGLGPATPWLQEWFRCVMIQGAQGKSSDETQTICARIAVPYMPSIPWFTTAEMLLGILGIVVAIVFISKVEFWEEWAYMLSNILTRGKRGSSSSRGRRSPIRDDVNDGANGAGAVSPTATMVNPRSQSYGPDYKQGRSMGSDHHASYNQAAHLSDSNGSVHRSNSKSVLTKDMQDNGGQWYDMEDLLGKEYNQNRQADHPQRALGYELQAGMTARSVPSPASDPSRYQNDSLRDNNALYRSPIPEAVPTHWSPSAPAQIYLSNNNGYDDRFIEQPVMPSPVPRTPKMTNNQPVYLSNQRPQSPMSPHGAGFSGSLSPMPARTPSQGTRPMGSISSPPLSPSTTISSPTTAGPTPGPMDSVPIIAVATRGKPSNAVAYTHAQSPKSLSPSLPSPALPGSSSPLSQRPVLPVHGGQGMPLESGQIMFASREPVSPSSPNLRVNTNMPLNDRGYAQGPASPPPMLPMKSPARHTQYSPTGPY</sequence>
<gene>
    <name evidence="3" type="ORF">BGW38_004986</name>
</gene>
<keyword evidence="2" id="KW-1133">Transmembrane helix</keyword>
<feature type="compositionally biased region" description="Low complexity" evidence="1">
    <location>
        <begin position="395"/>
        <end position="416"/>
    </location>
</feature>
<feature type="transmembrane region" description="Helical" evidence="2">
    <location>
        <begin position="40"/>
        <end position="59"/>
    </location>
</feature>
<dbReference type="EMBL" id="JAABOA010000317">
    <property type="protein sequence ID" value="KAF9584833.1"/>
    <property type="molecule type" value="Genomic_DNA"/>
</dbReference>
<organism evidence="3 4">
    <name type="scientific">Lunasporangiospora selenospora</name>
    <dbReference type="NCBI Taxonomy" id="979761"/>
    <lineage>
        <taxon>Eukaryota</taxon>
        <taxon>Fungi</taxon>
        <taxon>Fungi incertae sedis</taxon>
        <taxon>Mucoromycota</taxon>
        <taxon>Mortierellomycotina</taxon>
        <taxon>Mortierellomycetes</taxon>
        <taxon>Mortierellales</taxon>
        <taxon>Mortierellaceae</taxon>
        <taxon>Lunasporangiospora</taxon>
    </lineage>
</organism>
<keyword evidence="2" id="KW-0812">Transmembrane</keyword>
<keyword evidence="2" id="KW-0472">Membrane</keyword>
<evidence type="ECO:0000256" key="2">
    <source>
        <dbReference type="SAM" id="Phobius"/>
    </source>
</evidence>
<reference evidence="3" key="1">
    <citation type="journal article" date="2020" name="Fungal Divers.">
        <title>Resolving the Mortierellaceae phylogeny through synthesis of multi-gene phylogenetics and phylogenomics.</title>
        <authorList>
            <person name="Vandepol N."/>
            <person name="Liber J."/>
            <person name="Desiro A."/>
            <person name="Na H."/>
            <person name="Kennedy M."/>
            <person name="Barry K."/>
            <person name="Grigoriev I.V."/>
            <person name="Miller A.N."/>
            <person name="O'Donnell K."/>
            <person name="Stajich J.E."/>
            <person name="Bonito G."/>
        </authorList>
    </citation>
    <scope>NUCLEOTIDE SEQUENCE</scope>
    <source>
        <strain evidence="3">KOD1015</strain>
    </source>
</reference>
<feature type="region of interest" description="Disordered" evidence="1">
    <location>
        <begin position="151"/>
        <end position="241"/>
    </location>
</feature>
<feature type="region of interest" description="Disordered" evidence="1">
    <location>
        <begin position="343"/>
        <end position="424"/>
    </location>
</feature>
<evidence type="ECO:0000313" key="4">
    <source>
        <dbReference type="Proteomes" id="UP000780801"/>
    </source>
</evidence>
<feature type="region of interest" description="Disordered" evidence="1">
    <location>
        <begin position="442"/>
        <end position="543"/>
    </location>
</feature>